<dbReference type="Gene3D" id="1.10.1790.10">
    <property type="entry name" value="PRD domain"/>
    <property type="match status" value="2"/>
</dbReference>
<dbReference type="Gene3D" id="3.40.50.2300">
    <property type="match status" value="1"/>
</dbReference>
<reference evidence="10 11" key="1">
    <citation type="submission" date="2019-06" db="EMBL/GenBank/DDBJ databases">
        <title>Sorghum-associated microbial communities from plants grown in Nebraska, USA.</title>
        <authorList>
            <person name="Schachtman D."/>
        </authorList>
    </citation>
    <scope>NUCLEOTIDE SEQUENCE [LARGE SCALE GENOMIC DNA]</scope>
    <source>
        <strain evidence="10 11">2482</strain>
    </source>
</reference>
<dbReference type="SUPFAM" id="SSF46785">
    <property type="entry name" value="Winged helix' DNA-binding domain"/>
    <property type="match status" value="1"/>
</dbReference>
<dbReference type="Gene3D" id="1.10.10.10">
    <property type="entry name" value="Winged helix-like DNA-binding domain superfamily/Winged helix DNA-binding domain"/>
    <property type="match status" value="2"/>
</dbReference>
<dbReference type="AlphaFoldDB" id="A0A561DCY9"/>
<evidence type="ECO:0000256" key="2">
    <source>
        <dbReference type="ARBA" id="ARBA00022737"/>
    </source>
</evidence>
<gene>
    <name evidence="10" type="ORF">FB550_106295</name>
</gene>
<feature type="domain" description="PTS EIIB type-2" evidence="8">
    <location>
        <begin position="402"/>
        <end position="492"/>
    </location>
</feature>
<dbReference type="SUPFAM" id="SSF63520">
    <property type="entry name" value="PTS-regulatory domain, PRD"/>
    <property type="match status" value="2"/>
</dbReference>
<organism evidence="10 11">
    <name type="scientific">Neobacillus bataviensis</name>
    <dbReference type="NCBI Taxonomy" id="220685"/>
    <lineage>
        <taxon>Bacteria</taxon>
        <taxon>Bacillati</taxon>
        <taxon>Bacillota</taxon>
        <taxon>Bacilli</taxon>
        <taxon>Bacillales</taxon>
        <taxon>Bacillaceae</taxon>
        <taxon>Neobacillus</taxon>
    </lineage>
</organism>
<dbReference type="PROSITE" id="PS51000">
    <property type="entry name" value="HTH_DEOR_2"/>
    <property type="match status" value="1"/>
</dbReference>
<dbReference type="InterPro" id="IPR036388">
    <property type="entry name" value="WH-like_DNA-bd_sf"/>
</dbReference>
<dbReference type="InterPro" id="IPR016152">
    <property type="entry name" value="PTrfase/Anion_transptr"/>
</dbReference>
<feature type="domain" description="PRD" evidence="9">
    <location>
        <begin position="180"/>
        <end position="285"/>
    </location>
</feature>
<dbReference type="PANTHER" id="PTHR30185:SF12">
    <property type="entry name" value="TRANSCRIPTIONAL REGULATOR MANR"/>
    <property type="match status" value="1"/>
</dbReference>
<accession>A0A561DCY9</accession>
<dbReference type="Pfam" id="PF05043">
    <property type="entry name" value="Mga"/>
    <property type="match status" value="1"/>
</dbReference>
<evidence type="ECO:0000259" key="6">
    <source>
        <dbReference type="PROSITE" id="PS51000"/>
    </source>
</evidence>
<sequence length="642" mass="73359">MNHRQKELLRILLVDEEGVWHIKDLSERLDCAEKTVRNDLDRLEEHLRAYPSAKLIRKPGFGISVECDEEERSEILRALLSSEPKTSEERLFEIAFQLLTSSQAITLQFFADRYYVPKAMIKKDIEAITTWLGRFGLELVSKPRVGNIIQGQELQKRNALAHLSELISSLSQDKNVVLDLFLPYEISIVKKALGDMKERFSIAITDSAVESLLVHALIMVKRTRQKSPVFVQNSEKEMAHERKEYEYTTWLFDILESAFGLPFPEEERVYFTWHLISCKRTEEGMNETLKVDEAITEIVSAAIRKMSKLTMVPYETDPILGSGLTVHMQAVLNRIKFGFPITNPLLSNIKKMYPYMFNMVMIMIEDIKRDFQLEIPEDEAAYLVLHFQASVERLGKKREAKKKALIVCHMGIGMSHLLEAKIEQQYQDIDIIACIGKADVLEYLNNQRIDFIISTIPLEKIKTDHIVISPLFGQEDKKKLSQFVEGLKQKQDKFLVPNVISKFLAEELLFFDVKKVHRYEVVEMLADALFQKGYVSKEYIHSAVNRERNSATAIGGGIAIPHGNPSLVHQSAIATAILKERLEWGSERVSLVFMLAIAKEDHSEIRGIIGKIASLSETPLVVHALTAARDYQEVLTIIGDKE</sequence>
<keyword evidence="11" id="KW-1185">Reference proteome</keyword>
<dbReference type="InterPro" id="IPR011608">
    <property type="entry name" value="PRD"/>
</dbReference>
<dbReference type="Proteomes" id="UP000319671">
    <property type="component" value="Unassembled WGS sequence"/>
</dbReference>
<name>A0A561DCY9_9BACI</name>
<dbReference type="PROSITE" id="PS51099">
    <property type="entry name" value="PTS_EIIB_TYPE_2"/>
    <property type="match status" value="1"/>
</dbReference>
<dbReference type="SMART" id="SM00420">
    <property type="entry name" value="HTH_DEOR"/>
    <property type="match status" value="1"/>
</dbReference>
<dbReference type="PROSITE" id="PS51094">
    <property type="entry name" value="PTS_EIIA_TYPE_2"/>
    <property type="match status" value="1"/>
</dbReference>
<dbReference type="EMBL" id="VIVN01000006">
    <property type="protein sequence ID" value="TWE01237.1"/>
    <property type="molecule type" value="Genomic_DNA"/>
</dbReference>
<keyword evidence="2" id="KW-0677">Repeat</keyword>
<dbReference type="Pfam" id="PF00874">
    <property type="entry name" value="PRD"/>
    <property type="match status" value="2"/>
</dbReference>
<dbReference type="SUPFAM" id="SSF55804">
    <property type="entry name" value="Phoshotransferase/anion transport protein"/>
    <property type="match status" value="1"/>
</dbReference>
<dbReference type="GO" id="GO:0003700">
    <property type="term" value="F:DNA-binding transcription factor activity"/>
    <property type="evidence" value="ECO:0007669"/>
    <property type="project" value="InterPro"/>
</dbReference>
<evidence type="ECO:0000256" key="1">
    <source>
        <dbReference type="ARBA" id="ARBA00022679"/>
    </source>
</evidence>
<dbReference type="CDD" id="cd00211">
    <property type="entry name" value="PTS_IIA_fru"/>
    <property type="match status" value="1"/>
</dbReference>
<dbReference type="PROSITE" id="PS00372">
    <property type="entry name" value="PTS_EIIA_TYPE_2_HIS"/>
    <property type="match status" value="1"/>
</dbReference>
<dbReference type="Gene3D" id="3.40.930.10">
    <property type="entry name" value="Mannitol-specific EII, Chain A"/>
    <property type="match status" value="1"/>
</dbReference>
<evidence type="ECO:0000256" key="4">
    <source>
        <dbReference type="ARBA" id="ARBA00023159"/>
    </source>
</evidence>
<evidence type="ECO:0000256" key="3">
    <source>
        <dbReference type="ARBA" id="ARBA00023015"/>
    </source>
</evidence>
<dbReference type="GO" id="GO:0009401">
    <property type="term" value="P:phosphoenolpyruvate-dependent sugar phosphotransferase system"/>
    <property type="evidence" value="ECO:0007669"/>
    <property type="project" value="InterPro"/>
</dbReference>
<protein>
    <submittedName>
        <fullName evidence="10">Activator of the mannose operon (Transcriptional antiterminator)</fullName>
    </submittedName>
</protein>
<dbReference type="InterPro" id="IPR036390">
    <property type="entry name" value="WH_DNA-bd_sf"/>
</dbReference>
<feature type="domain" description="HTH deoR-type" evidence="6">
    <location>
        <begin position="3"/>
        <end position="64"/>
    </location>
</feature>
<comment type="caution">
    <text evidence="10">The sequence shown here is derived from an EMBL/GenBank/DDBJ whole genome shotgun (WGS) entry which is preliminary data.</text>
</comment>
<dbReference type="InterPro" id="IPR036095">
    <property type="entry name" value="PTS_EIIB-like_sf"/>
</dbReference>
<proteinExistence type="predicted"/>
<dbReference type="SUPFAM" id="SSF52794">
    <property type="entry name" value="PTS system IIB component-like"/>
    <property type="match status" value="1"/>
</dbReference>
<feature type="domain" description="PTS EIIA type-2" evidence="7">
    <location>
        <begin position="502"/>
        <end position="641"/>
    </location>
</feature>
<dbReference type="Pfam" id="PF00359">
    <property type="entry name" value="PTS_EIIA_2"/>
    <property type="match status" value="1"/>
</dbReference>
<evidence type="ECO:0000313" key="10">
    <source>
        <dbReference type="EMBL" id="TWE01237.1"/>
    </source>
</evidence>
<dbReference type="InterPro" id="IPR002178">
    <property type="entry name" value="PTS_EIIA_type-2_dom"/>
</dbReference>
<evidence type="ECO:0000259" key="7">
    <source>
        <dbReference type="PROSITE" id="PS51094"/>
    </source>
</evidence>
<evidence type="ECO:0000259" key="9">
    <source>
        <dbReference type="PROSITE" id="PS51372"/>
    </source>
</evidence>
<evidence type="ECO:0000259" key="8">
    <source>
        <dbReference type="PROSITE" id="PS51099"/>
    </source>
</evidence>
<evidence type="ECO:0000313" key="11">
    <source>
        <dbReference type="Proteomes" id="UP000319671"/>
    </source>
</evidence>
<dbReference type="InterPro" id="IPR036634">
    <property type="entry name" value="PRD_sf"/>
</dbReference>
<dbReference type="InterPro" id="IPR050661">
    <property type="entry name" value="BglG_antiterminators"/>
</dbReference>
<keyword evidence="3" id="KW-0805">Transcription regulation</keyword>
<dbReference type="InterPro" id="IPR007737">
    <property type="entry name" value="Mga_HTH"/>
</dbReference>
<evidence type="ECO:0000256" key="5">
    <source>
        <dbReference type="ARBA" id="ARBA00023163"/>
    </source>
</evidence>
<keyword evidence="1" id="KW-0808">Transferase</keyword>
<feature type="domain" description="PRD" evidence="9">
    <location>
        <begin position="290"/>
        <end position="397"/>
    </location>
</feature>
<dbReference type="GO" id="GO:0008982">
    <property type="term" value="F:protein-N(PI)-phosphohistidine-sugar phosphotransferase activity"/>
    <property type="evidence" value="ECO:0007669"/>
    <property type="project" value="InterPro"/>
</dbReference>
<dbReference type="PANTHER" id="PTHR30185">
    <property type="entry name" value="CRYPTIC BETA-GLUCOSIDE BGL OPERON ANTITERMINATOR"/>
    <property type="match status" value="1"/>
</dbReference>
<dbReference type="InterPro" id="IPR001034">
    <property type="entry name" value="DeoR_HTH"/>
</dbReference>
<keyword evidence="4" id="KW-0010">Activator</keyword>
<dbReference type="InterPro" id="IPR013011">
    <property type="entry name" value="PTS_EIIB_2"/>
</dbReference>
<dbReference type="Pfam" id="PF08220">
    <property type="entry name" value="HTH_DeoR"/>
    <property type="match status" value="1"/>
</dbReference>
<dbReference type="CDD" id="cd05568">
    <property type="entry name" value="PTS_IIB_bgl_like"/>
    <property type="match status" value="1"/>
</dbReference>
<dbReference type="RefSeq" id="WP_144565926.1">
    <property type="nucleotide sequence ID" value="NZ_VIVN01000006.1"/>
</dbReference>
<dbReference type="PROSITE" id="PS51372">
    <property type="entry name" value="PRD_2"/>
    <property type="match status" value="2"/>
</dbReference>
<keyword evidence="5" id="KW-0804">Transcription</keyword>